<sequence>MNDTMNDTAERTNTYHPHPHPQPLKDNTARTAENPGGSGLCNLTTTCRFIPFQHRNTSQPFSKQTPQETRNWIVEVCKQIIQDMDRYGVCVIDNLLGEARGSAILKEVHMMYSTGAFTDGQLVKGANNTEGPSASQLIRGDKITWVDGREPNCRNIAVLMKLLDNLVIGANSIVNSGKLGGYSIRERSKAMVACYPGSGTHYVKHVDNPNDDGRCVTAIYYLNKDWNSKENGGLLRIFPEGWSHQVADIDPLFDRVIFFWSDRRNPHEVQPAFKTRYAITLWYFDSDAKEKAKSAESSS</sequence>
<dbReference type="PANTHER" id="PTHR12907">
    <property type="entry name" value="EGL NINE HOMOLOG-RELATED"/>
    <property type="match status" value="1"/>
</dbReference>
<feature type="domain" description="Fe2OG dioxygenase" evidence="10">
    <location>
        <begin position="186"/>
        <end position="285"/>
    </location>
</feature>
<dbReference type="PANTHER" id="PTHR12907:SF26">
    <property type="entry name" value="HIF PROLYL HYDROXYLASE, ISOFORM C"/>
    <property type="match status" value="1"/>
</dbReference>
<organism evidence="11 12">
    <name type="scientific">Orchesella dallaii</name>
    <dbReference type="NCBI Taxonomy" id="48710"/>
    <lineage>
        <taxon>Eukaryota</taxon>
        <taxon>Metazoa</taxon>
        <taxon>Ecdysozoa</taxon>
        <taxon>Arthropoda</taxon>
        <taxon>Hexapoda</taxon>
        <taxon>Collembola</taxon>
        <taxon>Entomobryomorpha</taxon>
        <taxon>Entomobryoidea</taxon>
        <taxon>Orchesellidae</taxon>
        <taxon>Orchesellinae</taxon>
        <taxon>Orchesella</taxon>
    </lineage>
</organism>
<dbReference type="Pfam" id="PF13640">
    <property type="entry name" value="2OG-FeII_Oxy_3"/>
    <property type="match status" value="1"/>
</dbReference>
<dbReference type="InterPro" id="IPR051559">
    <property type="entry name" value="HIF_prolyl_hydroxylases"/>
</dbReference>
<feature type="compositionally biased region" description="Polar residues" evidence="9">
    <location>
        <begin position="1"/>
        <end position="15"/>
    </location>
</feature>
<comment type="catalytic activity">
    <reaction evidence="8">
        <text>L-prolyl-[hypoxia-inducible factor alpha subunit] + 2-oxoglutarate + O2 = trans-4-hydroxy-L-prolyl-[hypoxia-inducible factor alpha subunit] + succinate + CO2</text>
        <dbReference type="Rhea" id="RHEA:48400"/>
        <dbReference type="Rhea" id="RHEA-COMP:12093"/>
        <dbReference type="Rhea" id="RHEA-COMP:12094"/>
        <dbReference type="ChEBI" id="CHEBI:15379"/>
        <dbReference type="ChEBI" id="CHEBI:16526"/>
        <dbReference type="ChEBI" id="CHEBI:16810"/>
        <dbReference type="ChEBI" id="CHEBI:30031"/>
        <dbReference type="ChEBI" id="CHEBI:50342"/>
        <dbReference type="ChEBI" id="CHEBI:61965"/>
        <dbReference type="EC" id="1.14.11.29"/>
    </reaction>
</comment>
<dbReference type="EMBL" id="CAXLJM020000024">
    <property type="protein sequence ID" value="CAL8090297.1"/>
    <property type="molecule type" value="Genomic_DNA"/>
</dbReference>
<evidence type="ECO:0000256" key="3">
    <source>
        <dbReference type="ARBA" id="ARBA00022896"/>
    </source>
</evidence>
<keyword evidence="6" id="KW-0408">Iron</keyword>
<evidence type="ECO:0000256" key="8">
    <source>
        <dbReference type="ARBA" id="ARBA00049134"/>
    </source>
</evidence>
<dbReference type="SMART" id="SM00702">
    <property type="entry name" value="P4Hc"/>
    <property type="match status" value="1"/>
</dbReference>
<dbReference type="Proteomes" id="UP001642540">
    <property type="component" value="Unassembled WGS sequence"/>
</dbReference>
<keyword evidence="3" id="KW-0847">Vitamin C</keyword>
<dbReference type="InterPro" id="IPR006620">
    <property type="entry name" value="Pro_4_hyd_alph"/>
</dbReference>
<evidence type="ECO:0000256" key="5">
    <source>
        <dbReference type="ARBA" id="ARBA00023002"/>
    </source>
</evidence>
<name>A0ABP1Q737_9HEXA</name>
<gene>
    <name evidence="11" type="ORF">ODALV1_LOCUS7601</name>
</gene>
<comment type="caution">
    <text evidence="11">The sequence shown here is derived from an EMBL/GenBank/DDBJ whole genome shotgun (WGS) entry which is preliminary data.</text>
</comment>
<evidence type="ECO:0000256" key="2">
    <source>
        <dbReference type="ARBA" id="ARBA00022723"/>
    </source>
</evidence>
<feature type="region of interest" description="Disordered" evidence="9">
    <location>
        <begin position="1"/>
        <end position="37"/>
    </location>
</feature>
<protein>
    <recommendedName>
        <fullName evidence="7">hypoxia-inducible factor-proline dioxygenase</fullName>
        <ecNumber evidence="7">1.14.11.29</ecNumber>
    </recommendedName>
</protein>
<dbReference type="EC" id="1.14.11.29" evidence="7"/>
<evidence type="ECO:0000256" key="9">
    <source>
        <dbReference type="SAM" id="MobiDB-lite"/>
    </source>
</evidence>
<reference evidence="11 12" key="1">
    <citation type="submission" date="2024-08" db="EMBL/GenBank/DDBJ databases">
        <authorList>
            <person name="Cucini C."/>
            <person name="Frati F."/>
        </authorList>
    </citation>
    <scope>NUCLEOTIDE SEQUENCE [LARGE SCALE GENOMIC DNA]</scope>
</reference>
<evidence type="ECO:0000256" key="7">
    <source>
        <dbReference type="ARBA" id="ARBA00039004"/>
    </source>
</evidence>
<dbReference type="Gene3D" id="2.60.120.620">
    <property type="entry name" value="q2cbj1_9rhob like domain"/>
    <property type="match status" value="1"/>
</dbReference>
<proteinExistence type="predicted"/>
<dbReference type="InterPro" id="IPR005123">
    <property type="entry name" value="Oxoglu/Fe-dep_dioxygenase_dom"/>
</dbReference>
<keyword evidence="4" id="KW-0223">Dioxygenase</keyword>
<keyword evidence="2" id="KW-0479">Metal-binding</keyword>
<evidence type="ECO:0000256" key="4">
    <source>
        <dbReference type="ARBA" id="ARBA00022964"/>
    </source>
</evidence>
<dbReference type="InterPro" id="IPR044862">
    <property type="entry name" value="Pro_4_hyd_alph_FE2OG_OXY"/>
</dbReference>
<keyword evidence="12" id="KW-1185">Reference proteome</keyword>
<accession>A0ABP1Q737</accession>
<evidence type="ECO:0000259" key="10">
    <source>
        <dbReference type="PROSITE" id="PS51471"/>
    </source>
</evidence>
<evidence type="ECO:0000313" key="11">
    <source>
        <dbReference type="EMBL" id="CAL8090297.1"/>
    </source>
</evidence>
<evidence type="ECO:0000313" key="12">
    <source>
        <dbReference type="Proteomes" id="UP001642540"/>
    </source>
</evidence>
<comment type="cofactor">
    <cofactor evidence="1">
        <name>L-ascorbate</name>
        <dbReference type="ChEBI" id="CHEBI:38290"/>
    </cofactor>
</comment>
<keyword evidence="5" id="KW-0560">Oxidoreductase</keyword>
<evidence type="ECO:0000256" key="6">
    <source>
        <dbReference type="ARBA" id="ARBA00023004"/>
    </source>
</evidence>
<dbReference type="PROSITE" id="PS51471">
    <property type="entry name" value="FE2OG_OXY"/>
    <property type="match status" value="1"/>
</dbReference>
<evidence type="ECO:0000256" key="1">
    <source>
        <dbReference type="ARBA" id="ARBA00001961"/>
    </source>
</evidence>